<dbReference type="RefSeq" id="WP_282200119.1">
    <property type="nucleotide sequence ID" value="NZ_BOQE01000001.1"/>
</dbReference>
<name>A0AAV4LH84_9BACL</name>
<evidence type="ECO:0000313" key="1">
    <source>
        <dbReference type="EMBL" id="GIM47096.1"/>
    </source>
</evidence>
<proteinExistence type="predicted"/>
<comment type="caution">
    <text evidence="1">The sequence shown here is derived from an EMBL/GenBank/DDBJ whole genome shotgun (WGS) entry which is preliminary data.</text>
</comment>
<dbReference type="Proteomes" id="UP001057291">
    <property type="component" value="Unassembled WGS sequence"/>
</dbReference>
<accession>A0AAV4LH84</accession>
<protein>
    <recommendedName>
        <fullName evidence="3">Sugar O-methyltransferase</fullName>
    </recommendedName>
</protein>
<sequence>MEMDQQRLIHELRSKINQLPLAFVTTDSAADAEWIKYRNKLRQSILNDDPRDFCNWEPIRSTMFYEPDVVELQFLQGLENWDQWKTAIRESKAGNPRPYYAFNESSGNLIHHAYHLAQLIDATKCSIQNIPQVVEFGGGYGSMCRLFYQLGFKGRYIIYDLPEFSALQEYYLKSIGIQSAIKKESTNDKNCIVLLSDLNELSKQLKDQVDRYIFIATWSISETSLDFRNRIFNLVSNASYYLIAYLYQFGEVNNHDYFMNFKNTKNNYTWKHTEIDHIKNNWYLIGSNLEK</sequence>
<reference evidence="1" key="1">
    <citation type="journal article" date="2023" name="Int. J. Syst. Evol. Microbiol.">
        <title>Collibacillus ludicampi gen. nov., sp. nov., a new soil bacterium of the family Alicyclobacillaceae.</title>
        <authorList>
            <person name="Jojima T."/>
            <person name="Ioku Y."/>
            <person name="Fukuta Y."/>
            <person name="Shirasaka N."/>
            <person name="Matsumura Y."/>
            <person name="Mori M."/>
        </authorList>
    </citation>
    <scope>NUCLEOTIDE SEQUENCE</scope>
    <source>
        <strain evidence="1">TP075</strain>
    </source>
</reference>
<evidence type="ECO:0008006" key="3">
    <source>
        <dbReference type="Google" id="ProtNLM"/>
    </source>
</evidence>
<organism evidence="1 2">
    <name type="scientific">Collibacillus ludicampi</name>
    <dbReference type="NCBI Taxonomy" id="2771369"/>
    <lineage>
        <taxon>Bacteria</taxon>
        <taxon>Bacillati</taxon>
        <taxon>Bacillota</taxon>
        <taxon>Bacilli</taxon>
        <taxon>Bacillales</taxon>
        <taxon>Alicyclobacillaceae</taxon>
        <taxon>Collibacillus</taxon>
    </lineage>
</organism>
<dbReference type="EMBL" id="BOQE01000001">
    <property type="protein sequence ID" value="GIM47096.1"/>
    <property type="molecule type" value="Genomic_DNA"/>
</dbReference>
<evidence type="ECO:0000313" key="2">
    <source>
        <dbReference type="Proteomes" id="UP001057291"/>
    </source>
</evidence>
<dbReference type="AlphaFoldDB" id="A0AAV4LH84"/>
<gene>
    <name evidence="1" type="ORF">DNHGIG_26450</name>
</gene>
<keyword evidence="2" id="KW-1185">Reference proteome</keyword>
<dbReference type="SUPFAM" id="SSF53335">
    <property type="entry name" value="S-adenosyl-L-methionine-dependent methyltransferases"/>
    <property type="match status" value="1"/>
</dbReference>
<dbReference type="InterPro" id="IPR029063">
    <property type="entry name" value="SAM-dependent_MTases_sf"/>
</dbReference>